<dbReference type="RefSeq" id="WP_221930252.1">
    <property type="nucleotide sequence ID" value="NZ_FXTP01000004.1"/>
</dbReference>
<evidence type="ECO:0000313" key="1">
    <source>
        <dbReference type="EMBL" id="SMO52574.1"/>
    </source>
</evidence>
<accession>A0A521BZJ7</accession>
<sequence length="272" mass="29943">MIRIRIVLYKISFLLFLGMIVRPANAQLTIGARALGMGQAGTGMPADHWALFNNPALATNAEKAVGFYGIRNYGFPELTDLAAAGSLPTRYGTALLGIHRYGDELFNKTRARLGYKNEWRNLHAGIVLNYSHIAFGGDYGSGGALGVDLGIAAELTDGLWLGARSININRPKYQGIREDLYRDMALGLSYQLNERALFALDTVKDVRYPVSYRGGVEILVIESLKGRVGVSTKPMTYSFGFGYSALRWQINMVVQRHQLLGLSPGLDLVTFF</sequence>
<dbReference type="AlphaFoldDB" id="A0A521BZJ7"/>
<evidence type="ECO:0008006" key="3">
    <source>
        <dbReference type="Google" id="ProtNLM"/>
    </source>
</evidence>
<keyword evidence="2" id="KW-1185">Reference proteome</keyword>
<organism evidence="1 2">
    <name type="scientific">Gracilimonas mengyeensis</name>
    <dbReference type="NCBI Taxonomy" id="1302730"/>
    <lineage>
        <taxon>Bacteria</taxon>
        <taxon>Pseudomonadati</taxon>
        <taxon>Balneolota</taxon>
        <taxon>Balneolia</taxon>
        <taxon>Balneolales</taxon>
        <taxon>Balneolaceae</taxon>
        <taxon>Gracilimonas</taxon>
    </lineage>
</organism>
<name>A0A521BZJ7_9BACT</name>
<dbReference type="Gene3D" id="2.40.160.60">
    <property type="entry name" value="Outer membrane protein transport protein (OMPP1/FadL/TodX)"/>
    <property type="match status" value="1"/>
</dbReference>
<proteinExistence type="predicted"/>
<protein>
    <recommendedName>
        <fullName evidence="3">Type IX secretion system membrane protein, PorP/SprF family</fullName>
    </recommendedName>
</protein>
<dbReference type="Proteomes" id="UP000317557">
    <property type="component" value="Unassembled WGS sequence"/>
</dbReference>
<evidence type="ECO:0000313" key="2">
    <source>
        <dbReference type="Proteomes" id="UP000317557"/>
    </source>
</evidence>
<gene>
    <name evidence="1" type="ORF">SAMN06265219_10424</name>
</gene>
<dbReference type="EMBL" id="FXTP01000004">
    <property type="protein sequence ID" value="SMO52574.1"/>
    <property type="molecule type" value="Genomic_DNA"/>
</dbReference>
<reference evidence="1 2" key="1">
    <citation type="submission" date="2017-05" db="EMBL/GenBank/DDBJ databases">
        <authorList>
            <person name="Varghese N."/>
            <person name="Submissions S."/>
        </authorList>
    </citation>
    <scope>NUCLEOTIDE SEQUENCE [LARGE SCALE GENOMIC DNA]</scope>
    <source>
        <strain evidence="1 2">DSM 21985</strain>
    </source>
</reference>